<dbReference type="CDD" id="cd22417">
    <property type="entry name" value="KH-I_Vigilin_rpt14"/>
    <property type="match status" value="1"/>
</dbReference>
<feature type="domain" description="K Homology" evidence="8">
    <location>
        <begin position="98"/>
        <end position="174"/>
    </location>
</feature>
<dbReference type="RefSeq" id="XP_065656284.1">
    <property type="nucleotide sequence ID" value="XM_065800212.1"/>
</dbReference>
<feature type="domain" description="K Homology" evidence="8">
    <location>
        <begin position="244"/>
        <end position="312"/>
    </location>
</feature>
<feature type="domain" description="K Homology" evidence="8">
    <location>
        <begin position="823"/>
        <end position="891"/>
    </location>
</feature>
<keyword evidence="6" id="KW-0175">Coiled coil</keyword>
<dbReference type="Gene3D" id="3.30.1370.10">
    <property type="entry name" value="K Homology domain, type 1"/>
    <property type="match status" value="14"/>
</dbReference>
<feature type="domain" description="K Homology" evidence="8">
    <location>
        <begin position="458"/>
        <end position="526"/>
    </location>
</feature>
<dbReference type="CDD" id="cd22411">
    <property type="entry name" value="KH-I_Vigilin_rpt8"/>
    <property type="match status" value="1"/>
</dbReference>
<reference evidence="10" key="1">
    <citation type="submission" date="2025-08" db="UniProtKB">
        <authorList>
            <consortium name="RefSeq"/>
        </authorList>
    </citation>
    <scope>IDENTIFICATION</scope>
</reference>
<accession>A0ABM4C3Z8</accession>
<dbReference type="CDD" id="cd22406">
    <property type="entry name" value="KH-I_Vigilin_rpt2"/>
    <property type="match status" value="1"/>
</dbReference>
<dbReference type="PANTHER" id="PTHR10627:SF31">
    <property type="entry name" value="DODECA-SATELLITE-BINDING PROTEIN 1, ISOFORM A"/>
    <property type="match status" value="1"/>
</dbReference>
<evidence type="ECO:0000256" key="3">
    <source>
        <dbReference type="ARBA" id="ARBA00022737"/>
    </source>
</evidence>
<keyword evidence="2" id="KW-0963">Cytoplasm</keyword>
<dbReference type="CDD" id="cd22413">
    <property type="entry name" value="KH-I_Vigilin_rpt10"/>
    <property type="match status" value="1"/>
</dbReference>
<dbReference type="CDD" id="cd22410">
    <property type="entry name" value="KH-I_Vigilin_rpt7"/>
    <property type="match status" value="1"/>
</dbReference>
<dbReference type="CDD" id="cd22416">
    <property type="entry name" value="KH-I_Vigilin_rpt13"/>
    <property type="match status" value="1"/>
</dbReference>
<dbReference type="PANTHER" id="PTHR10627">
    <property type="entry name" value="SCP160"/>
    <property type="match status" value="1"/>
</dbReference>
<gene>
    <name evidence="10" type="primary">LOC100201395</name>
</gene>
<feature type="domain" description="K Homology" evidence="8">
    <location>
        <begin position="1133"/>
        <end position="1200"/>
    </location>
</feature>
<dbReference type="CDD" id="cd22414">
    <property type="entry name" value="KH-I_Vigilin_rpt11"/>
    <property type="match status" value="1"/>
</dbReference>
<feature type="compositionally biased region" description="Polar residues" evidence="7">
    <location>
        <begin position="40"/>
        <end position="53"/>
    </location>
</feature>
<dbReference type="CDD" id="cd22407">
    <property type="entry name" value="KH-I_Vigilin_rpt3"/>
    <property type="match status" value="1"/>
</dbReference>
<sequence length="1284" mass="143052">MDMESLILNGSISNLSTTNGYMNGTYSPDDTMDMSKDNDQTVSQQQKLGSSPPTYADAFPPLSAAPKSNVGTTQTAWVSKNTTKPKPAAETFRPILSSTATQVFKIPYEERKFKSTSPIVGDADRQNELIRDIMQRTGTTIEVSVNKDQCLTVMVTGKRDATAQAKRFIIAGLQTQASIEIEIPKEHHGFVLGKGGKKLQELELMTQTKITIPRDSKIIRIVGTKEGIDRAKHEIQLISDEQAKLAFERLTVPKIYHPFIQGPDNEKMKEIALNTGARINIPPPSVNKDEITVAGDKESVQKAVKLIMDIYKRREKLSKTVAIEVKKNQHRYVIGPKGSGIQDILRATGVSVEVPSSDSDNETIVLRGDGDKLGNALTMVYEKANSCITAELHAPKWLHRFIIGRKGENIKKITQDLGNKIHIEFVEDKDKIFIEGPPNEVNAAENLLELSLNELKNTMSFADIQVDQKWHRHIIGKNGANITKIKNETGTSINIPLDTKKSNIIRIEGSPQGVAAAKEEILEMAAKMDNEKSKDIIIEQRFHKNIIGQKGENVRVIREKFADVQISFPEAGKKSDIVTLRGPKEEVDQCYNYMKKLVQDVVASNYRCEVPIIKKFHGNIIGRNGANIKKIKEETNTTIEIPPVTSNSDVIIVTGYKEQAEKAKKMILAIQNELASVVSVEVKVPQKLHMAMIGPGGKLIQSIMNECGDVNIRFPSEDAKSDIIVIRGAKEDVEKAEIQLKKLAEERQENNYTAEVTAKAEHHRFLIGKGGVNIRKVREKTGARIIFPTKNDENKELITIIGTKESVEEAKADLLNKIKDLNNIVESEVLIDPKHHRELVARRAQILRDIADEYGGVTVSLPKVPDSNKVSLKGAKECVEGAKLRLLEIVNDLESMVEKECIISHVHHRAVLGNKGKNVQELSSKLGVQIKFPERRPVNSEAAASEGDDSKLDVIVISGKKDDVEEACNTLLSLVPISEKIQIPFDSHRYIIGTKGAGIRKMMEEYDVNIAVPSADLQDDHIVVTGPAANVKNAVDALRKRNAEIESENEDRKLRQFEMVVNVPKAYHSKLIGRKGAMIQKLRDEYGVNIRVPPASNTPDDDEQANQIHLIGYEDKCIKAKEAIEAIIKEVQDQVSIEVMIDSRIHSRIIGQKGRSVRKIMEKFKVDIRFPRQENPNLVVISGDEESCEACKEHLQLLEEEYMDTVYEREEEQELMASYLKPRSGKEKGNTQEGFVVKGAPWEPQKCVYQQKEYTADAVSDFPTLSSIAAGGQQSKAWGKSSGF</sequence>
<organism evidence="9 10">
    <name type="scientific">Hydra vulgaris</name>
    <name type="common">Hydra</name>
    <name type="synonym">Hydra attenuata</name>
    <dbReference type="NCBI Taxonomy" id="6087"/>
    <lineage>
        <taxon>Eukaryota</taxon>
        <taxon>Metazoa</taxon>
        <taxon>Cnidaria</taxon>
        <taxon>Hydrozoa</taxon>
        <taxon>Hydroidolina</taxon>
        <taxon>Anthoathecata</taxon>
        <taxon>Aplanulata</taxon>
        <taxon>Hydridae</taxon>
        <taxon>Hydra</taxon>
    </lineage>
</organism>
<dbReference type="SUPFAM" id="SSF54791">
    <property type="entry name" value="Eukaryotic type KH-domain (KH-domain type I)"/>
    <property type="match status" value="14"/>
</dbReference>
<dbReference type="PROSITE" id="PS50084">
    <property type="entry name" value="KH_TYPE_1"/>
    <property type="match status" value="14"/>
</dbReference>
<dbReference type="InterPro" id="IPR004087">
    <property type="entry name" value="KH_dom"/>
</dbReference>
<feature type="domain" description="K Homology" evidence="8">
    <location>
        <begin position="750"/>
        <end position="819"/>
    </location>
</feature>
<evidence type="ECO:0000256" key="1">
    <source>
        <dbReference type="ARBA" id="ARBA00004496"/>
    </source>
</evidence>
<evidence type="ECO:0000256" key="7">
    <source>
        <dbReference type="SAM" id="MobiDB-lite"/>
    </source>
</evidence>
<evidence type="ECO:0000256" key="5">
    <source>
        <dbReference type="PROSITE-ProRule" id="PRU00117"/>
    </source>
</evidence>
<dbReference type="CDD" id="cd22408">
    <property type="entry name" value="KH-I_Vigilin_rpt4"/>
    <property type="match status" value="1"/>
</dbReference>
<evidence type="ECO:0000256" key="4">
    <source>
        <dbReference type="ARBA" id="ARBA00022884"/>
    </source>
</evidence>
<dbReference type="Pfam" id="PF24668">
    <property type="entry name" value="KH_Vigilin"/>
    <property type="match status" value="1"/>
</dbReference>
<dbReference type="Pfam" id="PF00013">
    <property type="entry name" value="KH_1"/>
    <property type="match status" value="14"/>
</dbReference>
<dbReference type="GeneID" id="100201395"/>
<dbReference type="CDD" id="cd22409">
    <property type="entry name" value="KH-I_Vigilin_rpt5"/>
    <property type="match status" value="1"/>
</dbReference>
<feature type="compositionally biased region" description="Polar residues" evidence="7">
    <location>
        <begin position="18"/>
        <end position="28"/>
    </location>
</feature>
<feature type="domain" description="K Homology" evidence="8">
    <location>
        <begin position="317"/>
        <end position="385"/>
    </location>
</feature>
<evidence type="ECO:0000256" key="6">
    <source>
        <dbReference type="SAM" id="Coils"/>
    </source>
</evidence>
<dbReference type="InterPro" id="IPR004088">
    <property type="entry name" value="KH_dom_type_1"/>
</dbReference>
<evidence type="ECO:0000313" key="9">
    <source>
        <dbReference type="Proteomes" id="UP001652625"/>
    </source>
</evidence>
<evidence type="ECO:0000313" key="10">
    <source>
        <dbReference type="RefSeq" id="XP_065656284.1"/>
    </source>
</evidence>
<feature type="domain" description="K Homology" evidence="8">
    <location>
        <begin position="604"/>
        <end position="672"/>
    </location>
</feature>
<feature type="domain" description="K Homology" evidence="8">
    <location>
        <begin position="175"/>
        <end position="240"/>
    </location>
</feature>
<dbReference type="SMART" id="SM00322">
    <property type="entry name" value="KH"/>
    <property type="match status" value="15"/>
</dbReference>
<evidence type="ECO:0000259" key="8">
    <source>
        <dbReference type="SMART" id="SM00322"/>
    </source>
</evidence>
<evidence type="ECO:0000256" key="2">
    <source>
        <dbReference type="ARBA" id="ARBA00022490"/>
    </source>
</evidence>
<dbReference type="Proteomes" id="UP001652625">
    <property type="component" value="Chromosome 06"/>
</dbReference>
<keyword evidence="3" id="KW-0677">Repeat</keyword>
<feature type="region of interest" description="Disordered" evidence="7">
    <location>
        <begin position="18"/>
        <end position="85"/>
    </location>
</feature>
<feature type="domain" description="K Homology" evidence="8">
    <location>
        <begin position="530"/>
        <end position="599"/>
    </location>
</feature>
<feature type="compositionally biased region" description="Polar residues" evidence="7">
    <location>
        <begin position="69"/>
        <end position="84"/>
    </location>
</feature>
<keyword evidence="4 5" id="KW-0694">RNA-binding</keyword>
<name>A0ABM4C3Z8_HYDVU</name>
<feature type="domain" description="K Homology" evidence="8">
    <location>
        <begin position="977"/>
        <end position="1043"/>
    </location>
</feature>
<protein>
    <submittedName>
        <fullName evidence="10">Vigilin isoform X2</fullName>
    </submittedName>
</protein>
<comment type="subcellular location">
    <subcellularLocation>
        <location evidence="1">Cytoplasm</location>
    </subcellularLocation>
</comment>
<dbReference type="CDD" id="cd22418">
    <property type="entry name" value="KH-I_Vigilin_rpt15"/>
    <property type="match status" value="1"/>
</dbReference>
<dbReference type="InterPro" id="IPR057778">
    <property type="entry name" value="KH_Vigilin_N"/>
</dbReference>
<feature type="coiled-coil region" evidence="6">
    <location>
        <begin position="1028"/>
        <end position="1055"/>
    </location>
</feature>
<keyword evidence="9" id="KW-1185">Reference proteome</keyword>
<feature type="coiled-coil region" evidence="6">
    <location>
        <begin position="726"/>
        <end position="753"/>
    </location>
</feature>
<feature type="domain" description="K Homology" evidence="8">
    <location>
        <begin position="895"/>
        <end position="976"/>
    </location>
</feature>
<dbReference type="CDD" id="cd02394">
    <property type="entry name" value="KH-I_Vigilin_rpt6"/>
    <property type="match status" value="1"/>
</dbReference>
<dbReference type="InterPro" id="IPR036612">
    <property type="entry name" value="KH_dom_type_1_sf"/>
</dbReference>
<feature type="domain" description="K Homology" evidence="8">
    <location>
        <begin position="676"/>
        <end position="745"/>
    </location>
</feature>
<proteinExistence type="predicted"/>
<feature type="domain" description="K Homology" evidence="8">
    <location>
        <begin position="1055"/>
        <end position="1129"/>
    </location>
</feature>
<feature type="domain" description="K Homology" evidence="8">
    <location>
        <begin position="386"/>
        <end position="453"/>
    </location>
</feature>